<feature type="region of interest" description="Disordered" evidence="1">
    <location>
        <begin position="260"/>
        <end position="283"/>
    </location>
</feature>
<keyword evidence="3" id="KW-1185">Reference proteome</keyword>
<proteinExistence type="predicted"/>
<organism evidence="2 3">
    <name type="scientific">Paenibacillus alvei</name>
    <name type="common">Bacillus alvei</name>
    <dbReference type="NCBI Taxonomy" id="44250"/>
    <lineage>
        <taxon>Bacteria</taxon>
        <taxon>Bacillati</taxon>
        <taxon>Bacillota</taxon>
        <taxon>Bacilli</taxon>
        <taxon>Bacillales</taxon>
        <taxon>Paenibacillaceae</taxon>
        <taxon>Paenibacillus</taxon>
    </lineage>
</organism>
<dbReference type="RefSeq" id="WP_268633011.1">
    <property type="nucleotide sequence ID" value="NZ_JAMDLY010000024.1"/>
</dbReference>
<accession>A0ABT4EGQ8</accession>
<feature type="compositionally biased region" description="Basic and acidic residues" evidence="1">
    <location>
        <begin position="266"/>
        <end position="283"/>
    </location>
</feature>
<dbReference type="EMBL" id="JAMDLY010000024">
    <property type="protein sequence ID" value="MCY9532933.1"/>
    <property type="molecule type" value="Genomic_DNA"/>
</dbReference>
<reference evidence="2 3" key="1">
    <citation type="submission" date="2022-05" db="EMBL/GenBank/DDBJ databases">
        <title>Genome Sequencing of Bee-Associated Microbes.</title>
        <authorList>
            <person name="Dunlap C."/>
        </authorList>
    </citation>
    <scope>NUCLEOTIDE SEQUENCE [LARGE SCALE GENOMIC DNA]</scope>
    <source>
        <strain evidence="2 3">NRRL NRS-750</strain>
    </source>
</reference>
<evidence type="ECO:0000313" key="2">
    <source>
        <dbReference type="EMBL" id="MCY9532933.1"/>
    </source>
</evidence>
<dbReference type="Proteomes" id="UP001527090">
    <property type="component" value="Unassembled WGS sequence"/>
</dbReference>
<gene>
    <name evidence="2" type="ORF">M5X04_26855</name>
</gene>
<sequence>MAKLNGVKTVAEAIEYNGVKYEKINEKAQVGDILHADESYDDYVTGGAYYEVDHLDSWDDPQIIDNDGDEFDGADVKYTLFRKVTEPHTQQYREVSRKAEVGEKAKVVGGHSHLYKRGDVVVAIAEQTYVTNGVRFKREDGKIQTMVHTHGDYVVLEPIVEPSDDIVEVDGVKYREVDRDPKVGDFVYATETRNRMTQGKLYPIYEVDGDGDGKFRRDNEYSGYYPATSDGRILVERIETPADLQRKVSELQTQLAEAESKLATQKAEEEKAKDPRSAFAKGDKVRLVSGGDEHPLRGYKNGEVYNVSDPFYSYSNKIEITGGTLQTGYALPSQLVKLSEQEIAEMNRLKVGEYARVIGGSNGHSKIGDIVKVTCDDRSGCPFKTEHLDGQRAGWCYANSLIRATDEEVAEARSKLELSKISVGDYVKVLVDTEDLDEGAIGKVTRVDAVDGEWPIKVELLNGSNYDWYKPEQLEKVTEEVAQWAAIGREVGEFKVGDVVSYNGNTGGNALNRYNGIVTTIVEFNGVLNSPRYRLEKPVLVQNSSGTWARGNHLTLIAPAEAVISLAVAN</sequence>
<protein>
    <submittedName>
        <fullName evidence="2">Uncharacterized protein</fullName>
    </submittedName>
</protein>
<comment type="caution">
    <text evidence="2">The sequence shown here is derived from an EMBL/GenBank/DDBJ whole genome shotgun (WGS) entry which is preliminary data.</text>
</comment>
<evidence type="ECO:0000256" key="1">
    <source>
        <dbReference type="SAM" id="MobiDB-lite"/>
    </source>
</evidence>
<name>A0ABT4EGQ8_PAEAL</name>
<evidence type="ECO:0000313" key="3">
    <source>
        <dbReference type="Proteomes" id="UP001527090"/>
    </source>
</evidence>